<feature type="compositionally biased region" description="Acidic residues" evidence="1">
    <location>
        <begin position="153"/>
        <end position="167"/>
    </location>
</feature>
<feature type="region of interest" description="Disordered" evidence="1">
    <location>
        <begin position="1"/>
        <end position="58"/>
    </location>
</feature>
<dbReference type="Proteomes" id="UP000824120">
    <property type="component" value="Chromosome 8"/>
</dbReference>
<dbReference type="AlphaFoldDB" id="A0A9J5XPX6"/>
<comment type="caution">
    <text evidence="2">The sequence shown here is derived from an EMBL/GenBank/DDBJ whole genome shotgun (WGS) entry which is preliminary data.</text>
</comment>
<name>A0A9J5XPX6_SOLCO</name>
<gene>
    <name evidence="2" type="ORF">H5410_040837</name>
</gene>
<sequence length="176" mass="19547">MQETIRSKPGKKNGKNVKSVGSARGSPFVQRTSIGKSKGYSVVSSDSNVPAHNKNLRQPDFNLIEHETSFPRDDIEVMQEGLRNKSGILQPSKSYIHSSPSIKGARTKLYICGISKKVEKRTLNGKSKDSKNTEYDLNELPQNSNRVPLGLDPMEDDLTLPQDEGEVMQDTRTSKT</sequence>
<evidence type="ECO:0000313" key="3">
    <source>
        <dbReference type="Proteomes" id="UP000824120"/>
    </source>
</evidence>
<proteinExistence type="predicted"/>
<feature type="non-terminal residue" evidence="2">
    <location>
        <position position="176"/>
    </location>
</feature>
<organism evidence="2 3">
    <name type="scientific">Solanum commersonii</name>
    <name type="common">Commerson's wild potato</name>
    <name type="synonym">Commerson's nightshade</name>
    <dbReference type="NCBI Taxonomy" id="4109"/>
    <lineage>
        <taxon>Eukaryota</taxon>
        <taxon>Viridiplantae</taxon>
        <taxon>Streptophyta</taxon>
        <taxon>Embryophyta</taxon>
        <taxon>Tracheophyta</taxon>
        <taxon>Spermatophyta</taxon>
        <taxon>Magnoliopsida</taxon>
        <taxon>eudicotyledons</taxon>
        <taxon>Gunneridae</taxon>
        <taxon>Pentapetalae</taxon>
        <taxon>asterids</taxon>
        <taxon>lamiids</taxon>
        <taxon>Solanales</taxon>
        <taxon>Solanaceae</taxon>
        <taxon>Solanoideae</taxon>
        <taxon>Solaneae</taxon>
        <taxon>Solanum</taxon>
    </lineage>
</organism>
<evidence type="ECO:0000256" key="1">
    <source>
        <dbReference type="SAM" id="MobiDB-lite"/>
    </source>
</evidence>
<accession>A0A9J5XPX6</accession>
<dbReference type="EMBL" id="JACXVP010000008">
    <property type="protein sequence ID" value="KAG5590323.1"/>
    <property type="molecule type" value="Genomic_DNA"/>
</dbReference>
<keyword evidence="3" id="KW-1185">Reference proteome</keyword>
<reference evidence="2 3" key="1">
    <citation type="submission" date="2020-09" db="EMBL/GenBank/DDBJ databases">
        <title>De no assembly of potato wild relative species, Solanum commersonii.</title>
        <authorList>
            <person name="Cho K."/>
        </authorList>
    </citation>
    <scope>NUCLEOTIDE SEQUENCE [LARGE SCALE GENOMIC DNA]</scope>
    <source>
        <strain evidence="2">LZ3.2</strain>
        <tissue evidence="2">Leaf</tissue>
    </source>
</reference>
<feature type="compositionally biased region" description="Basic and acidic residues" evidence="1">
    <location>
        <begin position="122"/>
        <end position="134"/>
    </location>
</feature>
<protein>
    <submittedName>
        <fullName evidence="2">Uncharacterized protein</fullName>
    </submittedName>
</protein>
<evidence type="ECO:0000313" key="2">
    <source>
        <dbReference type="EMBL" id="KAG5590323.1"/>
    </source>
</evidence>
<feature type="region of interest" description="Disordered" evidence="1">
    <location>
        <begin position="122"/>
        <end position="176"/>
    </location>
</feature>